<evidence type="ECO:0000259" key="1">
    <source>
        <dbReference type="Pfam" id="PF09500"/>
    </source>
</evidence>
<accession>A0A8T4HC50</accession>
<dbReference type="Pfam" id="PF09500">
    <property type="entry name" value="YiiD_C"/>
    <property type="match status" value="1"/>
</dbReference>
<sequence length="161" mass="18901">MHWTPKSLKWLLRFYPPLFFQRIWVNKIYDDFTGIDITIRRSLFNINYNKSIFGGTIYAATDPFYTVLIHQALKQQGFTKTIAWLKSGSISYKKPGMTDLKYSIRISPEEMRLFATTLANEGRLIQEFSIEIFDKNQELCAVATNEIYIRDLTFNYINTSV</sequence>
<dbReference type="SUPFAM" id="SSF54637">
    <property type="entry name" value="Thioesterase/thiol ester dehydrase-isomerase"/>
    <property type="match status" value="1"/>
</dbReference>
<feature type="domain" description="Thioesterase putative" evidence="1">
    <location>
        <begin position="32"/>
        <end position="140"/>
    </location>
</feature>
<name>A0A8T4HC50_9SPHI</name>
<comment type="caution">
    <text evidence="2">The sequence shown here is derived from an EMBL/GenBank/DDBJ whole genome shotgun (WGS) entry which is preliminary data.</text>
</comment>
<dbReference type="Proteomes" id="UP000679691">
    <property type="component" value="Unassembled WGS sequence"/>
</dbReference>
<dbReference type="Gene3D" id="3.10.129.10">
    <property type="entry name" value="Hotdog Thioesterase"/>
    <property type="match status" value="1"/>
</dbReference>
<evidence type="ECO:0000313" key="2">
    <source>
        <dbReference type="EMBL" id="MBP3944013.1"/>
    </source>
</evidence>
<keyword evidence="3" id="KW-1185">Reference proteome</keyword>
<dbReference type="RefSeq" id="WP_353547520.1">
    <property type="nucleotide sequence ID" value="NZ_JAGKSB010000012.1"/>
</dbReference>
<evidence type="ECO:0000313" key="3">
    <source>
        <dbReference type="Proteomes" id="UP000679691"/>
    </source>
</evidence>
<reference evidence="2" key="1">
    <citation type="submission" date="2021-03" db="EMBL/GenBank/DDBJ databases">
        <authorList>
            <person name="Lu T."/>
            <person name="Wang Q."/>
            <person name="Han X."/>
        </authorList>
    </citation>
    <scope>NUCLEOTIDE SEQUENCE</scope>
    <source>
        <strain evidence="2">WQ 2009</strain>
    </source>
</reference>
<proteinExistence type="predicted"/>
<dbReference type="AlphaFoldDB" id="A0A8T4HC50"/>
<organism evidence="2 3">
    <name type="scientific">Rhinopithecimicrobium faecis</name>
    <dbReference type="NCBI Taxonomy" id="2820698"/>
    <lineage>
        <taxon>Bacteria</taxon>
        <taxon>Pseudomonadati</taxon>
        <taxon>Bacteroidota</taxon>
        <taxon>Sphingobacteriia</taxon>
        <taxon>Sphingobacteriales</taxon>
        <taxon>Sphingobacteriaceae</taxon>
        <taxon>Rhinopithecimicrobium</taxon>
    </lineage>
</organism>
<dbReference type="InterPro" id="IPR012660">
    <property type="entry name" value="YiiD_C"/>
</dbReference>
<protein>
    <submittedName>
        <fullName evidence="2">YiiD C-terminal domain-containing protein</fullName>
    </submittedName>
</protein>
<dbReference type="InterPro" id="IPR029069">
    <property type="entry name" value="HotDog_dom_sf"/>
</dbReference>
<dbReference type="EMBL" id="JAGKSB010000012">
    <property type="protein sequence ID" value="MBP3944013.1"/>
    <property type="molecule type" value="Genomic_DNA"/>
</dbReference>
<gene>
    <name evidence="2" type="ORF">J5U18_10650</name>
</gene>